<reference evidence="3 4" key="1">
    <citation type="submission" date="2013-10" db="EMBL/GenBank/DDBJ databases">
        <authorList>
            <person name="Teng L."/>
            <person name="Xie Z."/>
            <person name="Xie L."/>
            <person name="Liu J."/>
            <person name="Pang Y."/>
            <person name="Deng X."/>
            <person name="Xie Z."/>
            <person name="Fan Q."/>
            <person name="Luo S."/>
        </authorList>
    </citation>
    <scope>NUCLEOTIDE SEQUENCE [LARGE SCALE GENOMIC DNA]</scope>
    <source>
        <strain evidence="3">1733</strain>
    </source>
</reference>
<dbReference type="Gene3D" id="1.20.5.170">
    <property type="match status" value="1"/>
</dbReference>
<dbReference type="CDD" id="cd07964">
    <property type="entry name" value="RBP-H"/>
    <property type="match status" value="1"/>
</dbReference>
<dbReference type="Pfam" id="PF17750">
    <property type="entry name" value="Reo_sigmaC_M"/>
    <property type="match status" value="1"/>
</dbReference>
<organism evidence="3 4">
    <name type="scientific">Avian orthoreovirus</name>
    <dbReference type="NCBI Taxonomy" id="38170"/>
    <lineage>
        <taxon>Viruses</taxon>
        <taxon>Riboviria</taxon>
        <taxon>Orthornavirae</taxon>
        <taxon>Duplornaviricota</taxon>
        <taxon>Resentoviricetes</taxon>
        <taxon>Reovirales</taxon>
        <taxon>Spinareoviridae</taxon>
        <taxon>Orthoreovirus</taxon>
        <taxon>Orthoreovirus avis</taxon>
    </lineage>
</organism>
<feature type="domain" description="Reovirus sigma C capsid protein C-terminal" evidence="1">
    <location>
        <begin position="197"/>
        <end position="326"/>
    </location>
</feature>
<dbReference type="Proteomes" id="UP000100541">
    <property type="component" value="Genome"/>
</dbReference>
<evidence type="ECO:0000259" key="2">
    <source>
        <dbReference type="Pfam" id="PF17750"/>
    </source>
</evidence>
<feature type="domain" description="Reovirus sigma C capsid protein triple beta spiral" evidence="2">
    <location>
        <begin position="155"/>
        <end position="194"/>
    </location>
</feature>
<dbReference type="EMBL" id="KF741712">
    <property type="protein sequence ID" value="AIS22900.1"/>
    <property type="molecule type" value="Genomic_RNA"/>
</dbReference>
<name>A0A0A0QMX6_9REOV</name>
<protein>
    <submittedName>
        <fullName evidence="3">Sigma-C protein</fullName>
    </submittedName>
</protein>
<proteinExistence type="predicted"/>
<evidence type="ECO:0000313" key="4">
    <source>
        <dbReference type="Proteomes" id="UP000100541"/>
    </source>
</evidence>
<dbReference type="Pfam" id="PF04582">
    <property type="entry name" value="Reo_sigmaC"/>
    <property type="match status" value="1"/>
</dbReference>
<sequence length="326" mass="34860">MAGLNPSQRREVVSLILSLTSNVTISHGDLTPIYERLTNLEASTELLHRSISDISTTVSNISANLQDMTHILDDVTANLDGLRTTVTALQDFVSILSTNVTDLTNTSSAHAATLSLLQTTVDGNSTAISNLKSDVSSNGLAITDLQDRVKSLESTASHGLSFSPPLSVADGVVSLDMDPYFCSQRVSLTSYSAEAQLMQFRWMARGTNGSSDTIDMTVNAHCHGRRTDYMMSSTGNLTVTSNVVLLTFDLSDITHIPSDLARLVPSAGFQAASFPVDVSFTRDSATHAYQAYGVYSSSRVFTITFPTGGDGTANIRSLTVRTGIDT</sequence>
<dbReference type="InterPro" id="IPR007662">
    <property type="entry name" value="SigmaC_C"/>
</dbReference>
<dbReference type="Gene3D" id="2.60.90.40">
    <property type="match status" value="1"/>
</dbReference>
<dbReference type="InterPro" id="IPR041345">
    <property type="entry name" value="Reo_sigmaC_M"/>
</dbReference>
<dbReference type="Gene3D" id="2.10.25.20">
    <property type="entry name" value="reovirus attachment protein sigma1, domain 1"/>
    <property type="match status" value="1"/>
</dbReference>
<evidence type="ECO:0000313" key="3">
    <source>
        <dbReference type="EMBL" id="AIS22900.1"/>
    </source>
</evidence>
<accession>A0A0A0QMX6</accession>
<evidence type="ECO:0000259" key="1">
    <source>
        <dbReference type="Pfam" id="PF04582"/>
    </source>
</evidence>